<evidence type="ECO:0000313" key="2">
    <source>
        <dbReference type="Proteomes" id="UP000008881"/>
    </source>
</evidence>
<dbReference type="HOGENOM" id="CLU_145939_1_0_6"/>
<organism evidence="1 2">
    <name type="scientific">Klebsiella aerogenes (strain ATCC 13048 / DSM 30053 / CCUG 1429 / JCM 1235 / KCTC 2190 / NBRC 13534 / NCIMB 10102 / NCTC 10006 / CDC 819-56)</name>
    <name type="common">Enterobacter aerogenes</name>
    <dbReference type="NCBI Taxonomy" id="1028307"/>
    <lineage>
        <taxon>Bacteria</taxon>
        <taxon>Pseudomonadati</taxon>
        <taxon>Pseudomonadota</taxon>
        <taxon>Gammaproteobacteria</taxon>
        <taxon>Enterobacterales</taxon>
        <taxon>Enterobacteriaceae</taxon>
        <taxon>Klebsiella/Raoultella group</taxon>
        <taxon>Klebsiella</taxon>
    </lineage>
</organism>
<dbReference type="InterPro" id="IPR058522">
    <property type="entry name" value="DUF8209"/>
</dbReference>
<dbReference type="Pfam" id="PF26636">
    <property type="entry name" value="DUF8209"/>
    <property type="match status" value="1"/>
</dbReference>
<dbReference type="Proteomes" id="UP000008881">
    <property type="component" value="Chromosome"/>
</dbReference>
<keyword evidence="2" id="KW-1185">Reference proteome</keyword>
<dbReference type="eggNOG" id="ENOG5032SCN">
    <property type="taxonomic scope" value="Bacteria"/>
</dbReference>
<dbReference type="OrthoDB" id="8815988at2"/>
<dbReference type="NCBIfam" id="NF045926">
    <property type="entry name" value="STM2901_fam"/>
    <property type="match status" value="1"/>
</dbReference>
<name>A0A0H3FV12_KLEAK</name>
<accession>A0A0H3FV12</accession>
<reference evidence="1 2" key="1">
    <citation type="journal article" date="2012" name="J. Bacteriol.">
        <title>Complete genome sequence of Enterobacter aerogenes KCTC 2190.</title>
        <authorList>
            <person name="Shin S.H."/>
            <person name="Kim S."/>
            <person name="Kim J.Y."/>
            <person name="Lee S."/>
            <person name="Um Y."/>
            <person name="Oh M.K."/>
            <person name="Kim Y.R."/>
            <person name="Lee J."/>
            <person name="Yang K.S."/>
        </authorList>
    </citation>
    <scope>NUCLEOTIDE SEQUENCE [LARGE SCALE GENOMIC DNA]</scope>
    <source>
        <strain evidence="1 2">KCTC 2190</strain>
    </source>
</reference>
<dbReference type="AlphaFoldDB" id="A0A0H3FV12"/>
<gene>
    <name evidence="1" type="ordered locus">EAE_23690</name>
</gene>
<sequence>MTVCKSAIMMALSTRIIRDYEVDTVEQISGYFYKGYWNLKPEELFLLILIDAMSQHLEIEATAATAILTGQPWIPTRTKPGTAIKGTSIASIMSRKLLSNVRLPVGISLITPMGKSLKDFHWSKTNKLGAVIGRYIPWIGWAMAFYYARAILIDTGETFNKMVKPEHKVAWAYF</sequence>
<dbReference type="EMBL" id="CP002824">
    <property type="protein sequence ID" value="AEG99633.1"/>
    <property type="molecule type" value="Genomic_DNA"/>
</dbReference>
<dbReference type="KEGG" id="eae:EAE_23690"/>
<protein>
    <submittedName>
        <fullName evidence="1">Uncharacterized protein</fullName>
    </submittedName>
</protein>
<evidence type="ECO:0000313" key="1">
    <source>
        <dbReference type="EMBL" id="AEG99633.1"/>
    </source>
</evidence>
<proteinExistence type="predicted"/>
<dbReference type="InterPro" id="IPR058064">
    <property type="entry name" value="STM2901-like"/>
</dbReference>